<comment type="similarity">
    <text evidence="1 3">Belongs to the tektin family.</text>
</comment>
<dbReference type="GO" id="GO:0015630">
    <property type="term" value="C:microtubule cytoskeleton"/>
    <property type="evidence" value="ECO:0007669"/>
    <property type="project" value="UniProtKB-UniRule"/>
</dbReference>
<dbReference type="Proteomes" id="UP000314294">
    <property type="component" value="Unassembled WGS sequence"/>
</dbReference>
<organism evidence="6 7">
    <name type="scientific">Liparis tanakae</name>
    <name type="common">Tanaka's snailfish</name>
    <dbReference type="NCBI Taxonomy" id="230148"/>
    <lineage>
        <taxon>Eukaryota</taxon>
        <taxon>Metazoa</taxon>
        <taxon>Chordata</taxon>
        <taxon>Craniata</taxon>
        <taxon>Vertebrata</taxon>
        <taxon>Euteleostomi</taxon>
        <taxon>Actinopterygii</taxon>
        <taxon>Neopterygii</taxon>
        <taxon>Teleostei</taxon>
        <taxon>Neoteleostei</taxon>
        <taxon>Acanthomorphata</taxon>
        <taxon>Eupercaria</taxon>
        <taxon>Perciformes</taxon>
        <taxon>Cottioidei</taxon>
        <taxon>Cottales</taxon>
        <taxon>Liparidae</taxon>
        <taxon>Liparis</taxon>
    </lineage>
</organism>
<dbReference type="OrthoDB" id="440745at2759"/>
<dbReference type="PANTHER" id="PTHR19960:SF7">
    <property type="entry name" value="TEKTIN"/>
    <property type="match status" value="1"/>
</dbReference>
<evidence type="ECO:0000313" key="6">
    <source>
        <dbReference type="EMBL" id="TNN53204.1"/>
    </source>
</evidence>
<evidence type="ECO:0000256" key="1">
    <source>
        <dbReference type="ARBA" id="ARBA00007209"/>
    </source>
</evidence>
<dbReference type="EMBL" id="SRLO01000522">
    <property type="protein sequence ID" value="TNN53204.1"/>
    <property type="molecule type" value="Genomic_DNA"/>
</dbReference>
<sequence>MSALPAKPGLRHSVSESDVNNQQLSAAAQRERLVSSVIRQEGRSLRSETTCQVRPAAGRRLSPGGRSHAVLNVSTWRLFPPQTTWDESDTCRRLRDRAWDVSRRKEELEACARRSKEQTEQALAATSVPLEVGAECLTLRDGRRGYELAADPVDEQLKREVELIERTQQLLQRHVDQAFERLCVLQEARHQLTSDLQNKMDALDIDMSCLSLTIKSPQISLKTDPTRVPSGQSNVGRAQEAVQASQLLREDMSLSRAQLHNELNAQLRATEFALRKRTHHEEQARDELAWQIGNTEDEMSEMERDVRGLDADLQGKMASLKLAHTRLESRTNRPGMDLCRDEVGSVEYERRVAWGSEVVAVQRGLVSEVHQLEASIAALDQKLSEAQRSLQTMKRHHSRMLQDLSRKQEALSLEQRSMNTRSRLAAASRTEDPAAAAAAAATAAAVLLVPLANSSGRSNLQLLAQ</sequence>
<feature type="region of interest" description="Disordered" evidence="5">
    <location>
        <begin position="1"/>
        <end position="26"/>
    </location>
</feature>
<protein>
    <recommendedName>
        <fullName evidence="3">Tektin</fullName>
    </recommendedName>
</protein>
<name>A0A4Z2GK92_9TELE</name>
<reference evidence="6 7" key="1">
    <citation type="submission" date="2019-03" db="EMBL/GenBank/DDBJ databases">
        <title>First draft genome of Liparis tanakae, snailfish: a comprehensive survey of snailfish specific genes.</title>
        <authorList>
            <person name="Kim W."/>
            <person name="Song I."/>
            <person name="Jeong J.-H."/>
            <person name="Kim D."/>
            <person name="Kim S."/>
            <person name="Ryu S."/>
            <person name="Song J.Y."/>
            <person name="Lee S.K."/>
        </authorList>
    </citation>
    <scope>NUCLEOTIDE SEQUENCE [LARGE SCALE GENOMIC DNA]</scope>
    <source>
        <tissue evidence="6">Muscle</tissue>
    </source>
</reference>
<comment type="subcellular location">
    <subcellularLocation>
        <location evidence="3">Cytoplasm</location>
        <location evidence="3">Cytoskeleton</location>
        <location evidence="3">Cilium axoneme</location>
    </subcellularLocation>
</comment>
<comment type="caution">
    <text evidence="6">The sequence shown here is derived from an EMBL/GenBank/DDBJ whole genome shotgun (WGS) entry which is preliminary data.</text>
</comment>
<keyword evidence="7" id="KW-1185">Reference proteome</keyword>
<keyword evidence="2" id="KW-0963">Cytoplasm</keyword>
<keyword evidence="3" id="KW-0282">Flagellum</keyword>
<evidence type="ECO:0000256" key="2">
    <source>
        <dbReference type="ARBA" id="ARBA00022490"/>
    </source>
</evidence>
<evidence type="ECO:0000313" key="7">
    <source>
        <dbReference type="Proteomes" id="UP000314294"/>
    </source>
</evidence>
<keyword evidence="3" id="KW-0966">Cell projection</keyword>
<dbReference type="InterPro" id="IPR048256">
    <property type="entry name" value="Tektin-like"/>
</dbReference>
<keyword evidence="4" id="KW-0175">Coiled coil</keyword>
<keyword evidence="3" id="KW-0969">Cilium</keyword>
<dbReference type="AlphaFoldDB" id="A0A4Z2GK92"/>
<evidence type="ECO:0000256" key="5">
    <source>
        <dbReference type="SAM" id="MobiDB-lite"/>
    </source>
</evidence>
<dbReference type="GO" id="GO:0060271">
    <property type="term" value="P:cilium assembly"/>
    <property type="evidence" value="ECO:0007669"/>
    <property type="project" value="UniProtKB-UniRule"/>
</dbReference>
<feature type="compositionally biased region" description="Polar residues" evidence="5">
    <location>
        <begin position="16"/>
        <end position="26"/>
    </location>
</feature>
<evidence type="ECO:0000256" key="4">
    <source>
        <dbReference type="SAM" id="Coils"/>
    </source>
</evidence>
<feature type="coiled-coil region" evidence="4">
    <location>
        <begin position="285"/>
        <end position="312"/>
    </location>
</feature>
<proteinExistence type="inferred from homology"/>
<dbReference type="GO" id="GO:0060294">
    <property type="term" value="P:cilium movement involved in cell motility"/>
    <property type="evidence" value="ECO:0007669"/>
    <property type="project" value="UniProtKB-UniRule"/>
</dbReference>
<feature type="coiled-coil region" evidence="4">
    <location>
        <begin position="369"/>
        <end position="396"/>
    </location>
</feature>
<dbReference type="GO" id="GO:0005634">
    <property type="term" value="C:nucleus"/>
    <property type="evidence" value="ECO:0007669"/>
    <property type="project" value="TreeGrafter"/>
</dbReference>
<dbReference type="PANTHER" id="PTHR19960">
    <property type="entry name" value="TEKTIN"/>
    <property type="match status" value="1"/>
</dbReference>
<dbReference type="InterPro" id="IPR000435">
    <property type="entry name" value="Tektins"/>
</dbReference>
<accession>A0A4Z2GK92</accession>
<dbReference type="Pfam" id="PF03148">
    <property type="entry name" value="Tektin"/>
    <property type="match status" value="2"/>
</dbReference>
<dbReference type="GO" id="GO:0005930">
    <property type="term" value="C:axoneme"/>
    <property type="evidence" value="ECO:0007669"/>
    <property type="project" value="UniProtKB-SubCell"/>
</dbReference>
<gene>
    <name evidence="6" type="primary">TEKT2</name>
    <name evidence="6" type="ORF">EYF80_036565</name>
</gene>
<evidence type="ECO:0000256" key="3">
    <source>
        <dbReference type="RuleBase" id="RU367040"/>
    </source>
</evidence>